<dbReference type="RefSeq" id="WP_126686913.1">
    <property type="nucleotide sequence ID" value="NZ_RYYV01000029.1"/>
</dbReference>
<comment type="caution">
    <text evidence="2">The sequence shown here is derived from an EMBL/GenBank/DDBJ whole genome shotgun (WGS) entry which is preliminary data.</text>
</comment>
<keyword evidence="3" id="KW-1185">Reference proteome</keyword>
<reference evidence="2 3" key="1">
    <citation type="submission" date="2018-12" db="EMBL/GenBank/DDBJ databases">
        <title>Dyella dinghuensis sp. nov. DHOA06 and Dyella choica sp. nov. 4M-K27, isolated from forest soil.</title>
        <authorList>
            <person name="Qiu L.-H."/>
            <person name="Gao Z.-H."/>
        </authorList>
    </citation>
    <scope>NUCLEOTIDE SEQUENCE [LARGE SCALE GENOMIC DNA]</scope>
    <source>
        <strain evidence="2 3">4M-K27</strain>
    </source>
</reference>
<gene>
    <name evidence="2" type="ORF">EKH80_21815</name>
</gene>
<protein>
    <recommendedName>
        <fullName evidence="4">Right-handed parallel beta-helix repeat-containing protein</fullName>
    </recommendedName>
</protein>
<keyword evidence="1" id="KW-0732">Signal</keyword>
<name>A0A3S0RX44_9GAMM</name>
<evidence type="ECO:0000256" key="1">
    <source>
        <dbReference type="SAM" id="SignalP"/>
    </source>
</evidence>
<evidence type="ECO:0000313" key="2">
    <source>
        <dbReference type="EMBL" id="RUL69677.1"/>
    </source>
</evidence>
<dbReference type="AlphaFoldDB" id="A0A3S0RX44"/>
<dbReference type="SUPFAM" id="SSF51126">
    <property type="entry name" value="Pectin lyase-like"/>
    <property type="match status" value="1"/>
</dbReference>
<evidence type="ECO:0000313" key="3">
    <source>
        <dbReference type="Proteomes" id="UP000274358"/>
    </source>
</evidence>
<feature type="signal peptide" evidence="1">
    <location>
        <begin position="1"/>
        <end position="29"/>
    </location>
</feature>
<dbReference type="EMBL" id="RYYV01000029">
    <property type="protein sequence ID" value="RUL69677.1"/>
    <property type="molecule type" value="Genomic_DNA"/>
</dbReference>
<dbReference type="OrthoDB" id="5170958at2"/>
<feature type="chain" id="PRO_5018684941" description="Right-handed parallel beta-helix repeat-containing protein" evidence="1">
    <location>
        <begin position="30"/>
        <end position="365"/>
    </location>
</feature>
<organism evidence="2 3">
    <name type="scientific">Dyella choica</name>
    <dbReference type="NCBI Taxonomy" id="1927959"/>
    <lineage>
        <taxon>Bacteria</taxon>
        <taxon>Pseudomonadati</taxon>
        <taxon>Pseudomonadota</taxon>
        <taxon>Gammaproteobacteria</taxon>
        <taxon>Lysobacterales</taxon>
        <taxon>Rhodanobacteraceae</taxon>
        <taxon>Dyella</taxon>
    </lineage>
</organism>
<dbReference type="Proteomes" id="UP000274358">
    <property type="component" value="Unassembled WGS sequence"/>
</dbReference>
<evidence type="ECO:0008006" key="4">
    <source>
        <dbReference type="Google" id="ProtNLM"/>
    </source>
</evidence>
<sequence length="365" mass="39036">MEVRYSRPVSLIARLLPLCVIGYSGIAAAVVAQPPPGWPTAANTGYLAAPGYPGSYTDYSETPINGQECSGPIQSGKTYHYCHFPNGLVIGTPGVPGTPTDVTFIGCLFEATFNGAGDGSQAVVQYANGDRIRFSYSTFRPSGIKSLPVAYLQGVEYGINQAEAPDSGYAAGAFSVDHSDFWGLAAAAQIGLSSQTQPVTISDSYIHDARLDGGDLDHTDGILSNDGDSVSYLTINHNTIVSEANNEGIALQYATQGYDHVAVTNNYLSGWHNTVDFGGLGDGNTNDTFTGNVFGTDLMPSNSALYIAYDGDGYWRSSLNNIWRNNTFYVVPGSGYTPASDNGRYWVPQWTDQGWPSLSDTDWNQ</sequence>
<dbReference type="InterPro" id="IPR011050">
    <property type="entry name" value="Pectin_lyase_fold/virulence"/>
</dbReference>
<accession>A0A3S0RX44</accession>
<proteinExistence type="predicted"/>